<feature type="region of interest" description="Disordered" evidence="1">
    <location>
        <begin position="1"/>
        <end position="49"/>
    </location>
</feature>
<dbReference type="EMBL" id="GG738860">
    <property type="protein sequence ID" value="EFC45998.1"/>
    <property type="molecule type" value="Genomic_DNA"/>
</dbReference>
<proteinExistence type="predicted"/>
<dbReference type="KEGG" id="ngr:NAEGRDRAFT_48024"/>
<keyword evidence="3" id="KW-1185">Reference proteome</keyword>
<feature type="compositionally biased region" description="Polar residues" evidence="1">
    <location>
        <begin position="32"/>
        <end position="49"/>
    </location>
</feature>
<dbReference type="InParanoid" id="D2VAR9"/>
<evidence type="ECO:0000313" key="2">
    <source>
        <dbReference type="EMBL" id="EFC45998.1"/>
    </source>
</evidence>
<dbReference type="VEuPathDB" id="AmoebaDB:NAEGRDRAFT_48024"/>
<dbReference type="Proteomes" id="UP000006671">
    <property type="component" value="Unassembled WGS sequence"/>
</dbReference>
<name>D2VAR9_NAEGR</name>
<reference evidence="2 3" key="1">
    <citation type="journal article" date="2010" name="Cell">
        <title>The genome of Naegleria gruberi illuminates early eukaryotic versatility.</title>
        <authorList>
            <person name="Fritz-Laylin L.K."/>
            <person name="Prochnik S.E."/>
            <person name="Ginger M.L."/>
            <person name="Dacks J.B."/>
            <person name="Carpenter M.L."/>
            <person name="Field M.C."/>
            <person name="Kuo A."/>
            <person name="Paredez A."/>
            <person name="Chapman J."/>
            <person name="Pham J."/>
            <person name="Shu S."/>
            <person name="Neupane R."/>
            <person name="Cipriano M."/>
            <person name="Mancuso J."/>
            <person name="Tu H."/>
            <person name="Salamov A."/>
            <person name="Lindquist E."/>
            <person name="Shapiro H."/>
            <person name="Lucas S."/>
            <person name="Grigoriev I.V."/>
            <person name="Cande W.Z."/>
            <person name="Fulton C."/>
            <person name="Rokhsar D.S."/>
            <person name="Dawson S.C."/>
        </authorList>
    </citation>
    <scope>NUCLEOTIDE SEQUENCE [LARGE SCALE GENOMIC DNA]</scope>
    <source>
        <strain evidence="2 3">NEG-M</strain>
    </source>
</reference>
<evidence type="ECO:0000313" key="3">
    <source>
        <dbReference type="Proteomes" id="UP000006671"/>
    </source>
</evidence>
<accession>D2VAR9</accession>
<protein>
    <submittedName>
        <fullName evidence="2">Predicted protein</fullName>
    </submittedName>
</protein>
<dbReference type="GeneID" id="8859302"/>
<dbReference type="AlphaFoldDB" id="D2VAR9"/>
<sequence>MKEKGRSDDQSIESESSLTLSDRFHPYKKKQQMTTSPPIPSRQLNTSNNRRVERSLMNTQRIFASTSDESTASSSLHLENFKKAIHTTYSSSSSQEEVVEAKNRCIELDISKDINLVREEDFEFLDNIDFSDCLELEIFDFDQSSFSINKATSLDGVSTSCQSSPDIFLKPRCKEPSIEWDNHDDDDLFQIITPTSTSPSNREISTLELLLETPLENLLYHNIDNNE</sequence>
<dbReference type="RefSeq" id="XP_002678742.1">
    <property type="nucleotide sequence ID" value="XM_002678696.1"/>
</dbReference>
<organism evidence="3">
    <name type="scientific">Naegleria gruberi</name>
    <name type="common">Amoeba</name>
    <dbReference type="NCBI Taxonomy" id="5762"/>
    <lineage>
        <taxon>Eukaryota</taxon>
        <taxon>Discoba</taxon>
        <taxon>Heterolobosea</taxon>
        <taxon>Tetramitia</taxon>
        <taxon>Eutetramitia</taxon>
        <taxon>Vahlkampfiidae</taxon>
        <taxon>Naegleria</taxon>
    </lineage>
</organism>
<evidence type="ECO:0000256" key="1">
    <source>
        <dbReference type="SAM" id="MobiDB-lite"/>
    </source>
</evidence>
<gene>
    <name evidence="2" type="ORF">NAEGRDRAFT_48024</name>
</gene>